<keyword evidence="3 7" id="KW-0808">Transferase</keyword>
<keyword evidence="5" id="KW-0472">Membrane</keyword>
<dbReference type="InterPro" id="IPR036097">
    <property type="entry name" value="HisK_dim/P_sf"/>
</dbReference>
<dbReference type="EC" id="2.7.13.3" evidence="2"/>
<accession>A0ABU0M1J3</accession>
<dbReference type="Gene3D" id="1.10.287.130">
    <property type="match status" value="1"/>
</dbReference>
<dbReference type="SMART" id="SM00387">
    <property type="entry name" value="HATPase_c"/>
    <property type="match status" value="1"/>
</dbReference>
<evidence type="ECO:0000313" key="8">
    <source>
        <dbReference type="Proteomes" id="UP001223743"/>
    </source>
</evidence>
<dbReference type="InterPro" id="IPR036890">
    <property type="entry name" value="HATPase_C_sf"/>
</dbReference>
<evidence type="ECO:0000313" key="7">
    <source>
        <dbReference type="EMBL" id="MDQ0514822.1"/>
    </source>
</evidence>
<dbReference type="PANTHER" id="PTHR43047">
    <property type="entry name" value="TWO-COMPONENT HISTIDINE PROTEIN KINASE"/>
    <property type="match status" value="1"/>
</dbReference>
<dbReference type="EMBL" id="JAUSWJ010000001">
    <property type="protein sequence ID" value="MDQ0514822.1"/>
    <property type="molecule type" value="Genomic_DNA"/>
</dbReference>
<evidence type="ECO:0000256" key="5">
    <source>
        <dbReference type="SAM" id="Phobius"/>
    </source>
</evidence>
<evidence type="ECO:0000256" key="2">
    <source>
        <dbReference type="ARBA" id="ARBA00012438"/>
    </source>
</evidence>
<comment type="caution">
    <text evidence="7">The sequence shown here is derived from an EMBL/GenBank/DDBJ whole genome shotgun (WGS) entry which is preliminary data.</text>
</comment>
<proteinExistence type="predicted"/>
<feature type="transmembrane region" description="Helical" evidence="5">
    <location>
        <begin position="86"/>
        <end position="108"/>
    </location>
</feature>
<keyword evidence="5" id="KW-1133">Transmembrane helix</keyword>
<feature type="transmembrane region" description="Helical" evidence="5">
    <location>
        <begin position="197"/>
        <end position="216"/>
    </location>
</feature>
<gene>
    <name evidence="7" type="ORF">QO015_000435</name>
</gene>
<evidence type="ECO:0000259" key="6">
    <source>
        <dbReference type="PROSITE" id="PS50109"/>
    </source>
</evidence>
<keyword evidence="5" id="KW-0812">Transmembrane</keyword>
<name>A0ABU0M1J3_9HYPH</name>
<evidence type="ECO:0000256" key="4">
    <source>
        <dbReference type="ARBA" id="ARBA00022777"/>
    </source>
</evidence>
<protein>
    <recommendedName>
        <fullName evidence="2">histidine kinase</fullName>
        <ecNumber evidence="2">2.7.13.3</ecNumber>
    </recommendedName>
</protein>
<dbReference type="SUPFAM" id="SSF47384">
    <property type="entry name" value="Homodimeric domain of signal transducing histidine kinase"/>
    <property type="match status" value="1"/>
</dbReference>
<reference evidence="7 8" key="1">
    <citation type="submission" date="2023-07" db="EMBL/GenBank/DDBJ databases">
        <title>Genomic Encyclopedia of Type Strains, Phase IV (KMG-IV): sequencing the most valuable type-strain genomes for metagenomic binning, comparative biology and taxonomic classification.</title>
        <authorList>
            <person name="Goeker M."/>
        </authorList>
    </citation>
    <scope>NUCLEOTIDE SEQUENCE [LARGE SCALE GENOMIC DNA]</scope>
    <source>
        <strain evidence="7 8">B1-1</strain>
    </source>
</reference>
<dbReference type="InterPro" id="IPR003661">
    <property type="entry name" value="HisK_dim/P_dom"/>
</dbReference>
<dbReference type="SMART" id="SM00388">
    <property type="entry name" value="HisKA"/>
    <property type="match status" value="1"/>
</dbReference>
<feature type="transmembrane region" description="Helical" evidence="5">
    <location>
        <begin position="167"/>
        <end position="190"/>
    </location>
</feature>
<evidence type="ECO:0000256" key="3">
    <source>
        <dbReference type="ARBA" id="ARBA00022679"/>
    </source>
</evidence>
<feature type="transmembrane region" description="Helical" evidence="5">
    <location>
        <begin position="62"/>
        <end position="80"/>
    </location>
</feature>
<dbReference type="PROSITE" id="PS50109">
    <property type="entry name" value="HIS_KIN"/>
    <property type="match status" value="1"/>
</dbReference>
<dbReference type="SUPFAM" id="SSF55874">
    <property type="entry name" value="ATPase domain of HSP90 chaperone/DNA topoisomerase II/histidine kinase"/>
    <property type="match status" value="1"/>
</dbReference>
<comment type="catalytic activity">
    <reaction evidence="1">
        <text>ATP + protein L-histidine = ADP + protein N-phospho-L-histidine.</text>
        <dbReference type="EC" id="2.7.13.3"/>
    </reaction>
</comment>
<dbReference type="Gene3D" id="3.30.565.10">
    <property type="entry name" value="Histidine kinase-like ATPase, C-terminal domain"/>
    <property type="match status" value="1"/>
</dbReference>
<dbReference type="InterPro" id="IPR003594">
    <property type="entry name" value="HATPase_dom"/>
</dbReference>
<keyword evidence="4 7" id="KW-0418">Kinase</keyword>
<dbReference type="Pfam" id="PF00512">
    <property type="entry name" value="HisKA"/>
    <property type="match status" value="1"/>
</dbReference>
<evidence type="ECO:0000256" key="1">
    <source>
        <dbReference type="ARBA" id="ARBA00000085"/>
    </source>
</evidence>
<keyword evidence="8" id="KW-1185">Reference proteome</keyword>
<dbReference type="Pfam" id="PF02518">
    <property type="entry name" value="HATPase_c"/>
    <property type="match status" value="1"/>
</dbReference>
<feature type="transmembrane region" description="Helical" evidence="5">
    <location>
        <begin position="129"/>
        <end position="147"/>
    </location>
</feature>
<dbReference type="Proteomes" id="UP001223743">
    <property type="component" value="Unassembled WGS sequence"/>
</dbReference>
<dbReference type="InterPro" id="IPR005467">
    <property type="entry name" value="His_kinase_dom"/>
</dbReference>
<organism evidence="7 8">
    <name type="scientific">Kaistia geumhonensis</name>
    <dbReference type="NCBI Taxonomy" id="410839"/>
    <lineage>
        <taxon>Bacteria</taxon>
        <taxon>Pseudomonadati</taxon>
        <taxon>Pseudomonadota</taxon>
        <taxon>Alphaproteobacteria</taxon>
        <taxon>Hyphomicrobiales</taxon>
        <taxon>Kaistiaceae</taxon>
        <taxon>Kaistia</taxon>
    </lineage>
</organism>
<dbReference type="PANTHER" id="PTHR43047:SF72">
    <property type="entry name" value="OSMOSENSING HISTIDINE PROTEIN KINASE SLN1"/>
    <property type="match status" value="1"/>
</dbReference>
<feature type="domain" description="Histidine kinase" evidence="6">
    <location>
        <begin position="268"/>
        <end position="489"/>
    </location>
</feature>
<dbReference type="GO" id="GO:0004673">
    <property type="term" value="F:protein histidine kinase activity"/>
    <property type="evidence" value="ECO:0007669"/>
    <property type="project" value="UniProtKB-EC"/>
</dbReference>
<dbReference type="CDD" id="cd00082">
    <property type="entry name" value="HisKA"/>
    <property type="match status" value="1"/>
</dbReference>
<dbReference type="RefSeq" id="WP_266281743.1">
    <property type="nucleotide sequence ID" value="NZ_JAPKNF010000001.1"/>
</dbReference>
<sequence length="512" mass="56397">MQVAPESAASDKIAVNRERAERRRAVARTVRDHRERLTSTTGTSPSFDHELLVHYARTRLSAAYAVPLLVALVGLVATVWLPQLVIVVWAVVTLLVHCAGTWLCHVFVKTPADRLSIRAWTRRFVVSEFCYGLTWIGLLLATATVQAPGIETFQFATMLTMLAVGTMFASSLPAGAVAGTAPIALTMVALFAIRQDVLYLALAFLSIGSEIFFLTLSQRLQSTTMGMMRYRAEKDHLIAELGTAKAVSDESRRRAEEANLAKSRFLATMSHELRTPLNAILGFSEVMKNEVLGPMQNPTYKEYAGDIHTSGQHLLALINEILDLSRIEAGRYELNEEPVTLAHVVEDCENLVRLKARNKNLKLVQLIEPDLPRVWADERAVRQVVLNLLSNAIKFTPPGGEIEIRAGWTAGGGQYVSVRDNGPGISEDELPIVMSAFGQGAIAIKSAEQGAGLGLPIVQAMMKMHDGTFELRSRLREGTEAICCFPRSRVMDPLPPVIQESAHQPERRRRTG</sequence>